<organism evidence="1 2">
    <name type="scientific">Desulfovibrio gilichinskyi</name>
    <dbReference type="NCBI Taxonomy" id="1519643"/>
    <lineage>
        <taxon>Bacteria</taxon>
        <taxon>Pseudomonadati</taxon>
        <taxon>Thermodesulfobacteriota</taxon>
        <taxon>Desulfovibrionia</taxon>
        <taxon>Desulfovibrionales</taxon>
        <taxon>Desulfovibrionaceae</taxon>
        <taxon>Desulfovibrio</taxon>
    </lineage>
</organism>
<dbReference type="OrthoDB" id="5457726at2"/>
<name>A0A1X7D1Q8_9BACT</name>
<reference evidence="2" key="1">
    <citation type="submission" date="2017-04" db="EMBL/GenBank/DDBJ databases">
        <authorList>
            <person name="Varghese N."/>
            <person name="Submissions S."/>
        </authorList>
    </citation>
    <scope>NUCLEOTIDE SEQUENCE [LARGE SCALE GENOMIC DNA]</scope>
    <source>
        <strain evidence="2">K3S</strain>
    </source>
</reference>
<dbReference type="EMBL" id="FWZU01000002">
    <property type="protein sequence ID" value="SMF06560.1"/>
    <property type="molecule type" value="Genomic_DNA"/>
</dbReference>
<evidence type="ECO:0008006" key="3">
    <source>
        <dbReference type="Google" id="ProtNLM"/>
    </source>
</evidence>
<dbReference type="AlphaFoldDB" id="A0A1X7D1Q8"/>
<dbReference type="RefSeq" id="WP_085100600.1">
    <property type="nucleotide sequence ID" value="NZ_FWZU01000002.1"/>
</dbReference>
<accession>A0A1X7D1Q8</accession>
<proteinExistence type="predicted"/>
<gene>
    <name evidence="1" type="ORF">SAMN06295933_1503</name>
</gene>
<sequence>MSIFYIPNYSPVKKNLLIVGAFLFLCALYAIPYQEIRIERIRAFGESETVGTVIEKISVNHHELQSSADPKVEHFIRYQFIDPLGQTQEKIAGIPDRQWQALSGGDSIIVYYAKAAPRISRVKNEKESNVIKLLSKISRPLHESN</sequence>
<protein>
    <recommendedName>
        <fullName evidence="3">DUF3592 domain-containing protein</fullName>
    </recommendedName>
</protein>
<keyword evidence="2" id="KW-1185">Reference proteome</keyword>
<dbReference type="Proteomes" id="UP000192906">
    <property type="component" value="Unassembled WGS sequence"/>
</dbReference>
<evidence type="ECO:0000313" key="1">
    <source>
        <dbReference type="EMBL" id="SMF06560.1"/>
    </source>
</evidence>
<dbReference type="STRING" id="1519643.SAMN06295933_1503"/>
<evidence type="ECO:0000313" key="2">
    <source>
        <dbReference type="Proteomes" id="UP000192906"/>
    </source>
</evidence>